<dbReference type="InterPro" id="IPR045958">
    <property type="entry name" value="DUF6378"/>
</dbReference>
<feature type="domain" description="DUF6378" evidence="1">
    <location>
        <begin position="10"/>
        <end position="85"/>
    </location>
</feature>
<sequence length="100" mass="11034">MNEPGKKKSILEEAGELVAGPREDDYGPPIDDWKRTAAIWSAILGITITAEQACMCMVGVKISRQVNKPSRDNLVDAAGYLLCIEMIEEVVRNERLSKSV</sequence>
<organism evidence="2">
    <name type="scientific">marine sediment metagenome</name>
    <dbReference type="NCBI Taxonomy" id="412755"/>
    <lineage>
        <taxon>unclassified sequences</taxon>
        <taxon>metagenomes</taxon>
        <taxon>ecological metagenomes</taxon>
    </lineage>
</organism>
<name>A0A0F9WQ96_9ZZZZ</name>
<accession>A0A0F9WQ96</accession>
<dbReference type="Pfam" id="PF19905">
    <property type="entry name" value="DUF6378"/>
    <property type="match status" value="1"/>
</dbReference>
<evidence type="ECO:0000313" key="2">
    <source>
        <dbReference type="EMBL" id="KKN88356.1"/>
    </source>
</evidence>
<protein>
    <recommendedName>
        <fullName evidence="1">DUF6378 domain-containing protein</fullName>
    </recommendedName>
</protein>
<dbReference type="EMBL" id="LAZR01000129">
    <property type="protein sequence ID" value="KKN88356.1"/>
    <property type="molecule type" value="Genomic_DNA"/>
</dbReference>
<comment type="caution">
    <text evidence="2">The sequence shown here is derived from an EMBL/GenBank/DDBJ whole genome shotgun (WGS) entry which is preliminary data.</text>
</comment>
<proteinExistence type="predicted"/>
<evidence type="ECO:0000259" key="1">
    <source>
        <dbReference type="Pfam" id="PF19905"/>
    </source>
</evidence>
<gene>
    <name evidence="2" type="ORF">LCGC14_0249190</name>
</gene>
<reference evidence="2" key="1">
    <citation type="journal article" date="2015" name="Nature">
        <title>Complex archaea that bridge the gap between prokaryotes and eukaryotes.</title>
        <authorList>
            <person name="Spang A."/>
            <person name="Saw J.H."/>
            <person name="Jorgensen S.L."/>
            <person name="Zaremba-Niedzwiedzka K."/>
            <person name="Martijn J."/>
            <person name="Lind A.E."/>
            <person name="van Eijk R."/>
            <person name="Schleper C."/>
            <person name="Guy L."/>
            <person name="Ettema T.J."/>
        </authorList>
    </citation>
    <scope>NUCLEOTIDE SEQUENCE</scope>
</reference>
<dbReference type="AlphaFoldDB" id="A0A0F9WQ96"/>